<evidence type="ECO:0000259" key="3">
    <source>
        <dbReference type="Pfam" id="PF01370"/>
    </source>
</evidence>
<dbReference type="STRING" id="708187.A0A1Q8S3R2"/>
<organism evidence="4 5">
    <name type="scientific">Colletotrichum chlorophyti</name>
    <dbReference type="NCBI Taxonomy" id="708187"/>
    <lineage>
        <taxon>Eukaryota</taxon>
        <taxon>Fungi</taxon>
        <taxon>Dikarya</taxon>
        <taxon>Ascomycota</taxon>
        <taxon>Pezizomycotina</taxon>
        <taxon>Sordariomycetes</taxon>
        <taxon>Hypocreomycetidae</taxon>
        <taxon>Glomerellales</taxon>
        <taxon>Glomerellaceae</taxon>
        <taxon>Colletotrichum</taxon>
    </lineage>
</organism>
<protein>
    <submittedName>
        <fullName evidence="4">Aldehyde reductase 2-like protein 1</fullName>
    </submittedName>
</protein>
<dbReference type="OrthoDB" id="2735536at2759"/>
<dbReference type="PANTHER" id="PTHR10366:SF562">
    <property type="entry name" value="ALDEHYDE REDUCTASE II (AFU_ORTHOLOGUE AFUA_1G11360)"/>
    <property type="match status" value="1"/>
</dbReference>
<dbReference type="InterPro" id="IPR050425">
    <property type="entry name" value="NAD(P)_dehydrat-like"/>
</dbReference>
<dbReference type="SUPFAM" id="SSF51735">
    <property type="entry name" value="NAD(P)-binding Rossmann-fold domains"/>
    <property type="match status" value="1"/>
</dbReference>
<dbReference type="EMBL" id="MPGH01000022">
    <property type="protein sequence ID" value="OLN96042.1"/>
    <property type="molecule type" value="Genomic_DNA"/>
</dbReference>
<dbReference type="GO" id="GO:0016616">
    <property type="term" value="F:oxidoreductase activity, acting on the CH-OH group of donors, NAD or NADP as acceptor"/>
    <property type="evidence" value="ECO:0007669"/>
    <property type="project" value="TreeGrafter"/>
</dbReference>
<dbReference type="PANTHER" id="PTHR10366">
    <property type="entry name" value="NAD DEPENDENT EPIMERASE/DEHYDRATASE"/>
    <property type="match status" value="1"/>
</dbReference>
<evidence type="ECO:0000313" key="5">
    <source>
        <dbReference type="Proteomes" id="UP000186583"/>
    </source>
</evidence>
<sequence>MAIATDTVPKGSTILVTGVNGFIGSHVADQLLERGYKVRGAVRDINKNKWLSDLFEKKYGKERFEFVAVPDMCASAFVHVAAVVAKSPDPNQVIPVSVAGALNALKASYSEPTVKRFVMTSSSSAALPADYETFKQPHVVTQDSWSEDASKLAWAPPPYTPERAFQVYFASKAESEQAIWKYHKENRHRRPDLVVNSVLPNMNFGRPLDVVNQGFPSSSNLISILWQGGQIPFRLPQCFVDVEDSAALHIAATLLPDVQDERIFAFAEPFNWDRVLAILRQQNPGHKFSDDFAGIEYPHDIKPRGRAEELLKRVGRPGWTPLEESLLRNTEQLRQSKI</sequence>
<dbReference type="Pfam" id="PF01370">
    <property type="entry name" value="Epimerase"/>
    <property type="match status" value="1"/>
</dbReference>
<reference evidence="4 5" key="1">
    <citation type="submission" date="2016-11" db="EMBL/GenBank/DDBJ databases">
        <title>Draft Genome Assembly of Colletotrichum chlorophyti a pathogen of herbaceous plants.</title>
        <authorList>
            <person name="Gan P."/>
            <person name="Narusaka M."/>
            <person name="Tsushima A."/>
            <person name="Narusaka Y."/>
            <person name="Takano Y."/>
            <person name="Shirasu K."/>
        </authorList>
    </citation>
    <scope>NUCLEOTIDE SEQUENCE [LARGE SCALE GENOMIC DNA]</scope>
    <source>
        <strain evidence="4 5">NTL11</strain>
    </source>
</reference>
<dbReference type="Gene3D" id="3.40.50.720">
    <property type="entry name" value="NAD(P)-binding Rossmann-like Domain"/>
    <property type="match status" value="1"/>
</dbReference>
<evidence type="ECO:0000313" key="4">
    <source>
        <dbReference type="EMBL" id="OLN96042.1"/>
    </source>
</evidence>
<dbReference type="InterPro" id="IPR036291">
    <property type="entry name" value="NAD(P)-bd_dom_sf"/>
</dbReference>
<dbReference type="AlphaFoldDB" id="A0A1Q8S3R2"/>
<dbReference type="Proteomes" id="UP000186583">
    <property type="component" value="Unassembled WGS sequence"/>
</dbReference>
<comment type="caution">
    <text evidence="4">The sequence shown here is derived from an EMBL/GenBank/DDBJ whole genome shotgun (WGS) entry which is preliminary data.</text>
</comment>
<evidence type="ECO:0000256" key="2">
    <source>
        <dbReference type="ARBA" id="ARBA00023445"/>
    </source>
</evidence>
<feature type="domain" description="NAD-dependent epimerase/dehydratase" evidence="3">
    <location>
        <begin position="14"/>
        <end position="186"/>
    </location>
</feature>
<gene>
    <name evidence="4" type="ORF">CCHL11_03283</name>
</gene>
<proteinExistence type="inferred from homology"/>
<dbReference type="InterPro" id="IPR001509">
    <property type="entry name" value="Epimerase_deHydtase"/>
</dbReference>
<keyword evidence="5" id="KW-1185">Reference proteome</keyword>
<keyword evidence="1" id="KW-0560">Oxidoreductase</keyword>
<name>A0A1Q8S3R2_9PEZI</name>
<accession>A0A1Q8S3R2</accession>
<evidence type="ECO:0000256" key="1">
    <source>
        <dbReference type="ARBA" id="ARBA00023002"/>
    </source>
</evidence>
<comment type="similarity">
    <text evidence="2">Belongs to the NAD(P)-dependent epimerase/dehydratase family. Dihydroflavonol-4-reductase subfamily.</text>
</comment>